<proteinExistence type="predicted"/>
<dbReference type="AlphaFoldDB" id="A0A7W8HDR5"/>
<protein>
    <submittedName>
        <fullName evidence="4">Acylphosphatase</fullName>
    </submittedName>
</protein>
<evidence type="ECO:0000259" key="3">
    <source>
        <dbReference type="Pfam" id="PF13946"/>
    </source>
</evidence>
<keyword evidence="2" id="KW-0732">Signal</keyword>
<organism evidence="4 5">
    <name type="scientific">Catenibacillus scindens</name>
    <dbReference type="NCBI Taxonomy" id="673271"/>
    <lineage>
        <taxon>Bacteria</taxon>
        <taxon>Bacillati</taxon>
        <taxon>Bacillota</taxon>
        <taxon>Clostridia</taxon>
        <taxon>Lachnospirales</taxon>
        <taxon>Lachnospiraceae</taxon>
        <taxon>Catenibacillus</taxon>
    </lineage>
</organism>
<accession>A0A7W8HDR5</accession>
<feature type="region of interest" description="Disordered" evidence="1">
    <location>
        <begin position="290"/>
        <end position="355"/>
    </location>
</feature>
<sequence length="382" mass="41482">MKKKLLIFALSVALGLGLMSAYGQMTPVYASTESILEKEKSVEDFVGRLYTYILGRPADEEGLTQWSAVLRSGEEQGAKVAQGFIESPEFQSKTLSDREYVEILYRTFFDREADDEGLAGWLDVLDSGLSRMHVFKGFAESEEFDHLCAEYGIIRGNAALTAPMDQNEGVTKFLVRCYRLCLVREADSDGLNAWCSQILSGANTAKEAAYGFVFSQEFTSKNLSDEEYVRILYRVFMDREADEPGLQSWVRVLSQGGSRVHVFNGFADSTEFQEICDSYGIASGSGITVGGTDETPAADPGISGNSGAGENAGAGNNAGNGGNTDSVNDSSQSQTSTVYYTPNGKKYHSTPNCPTLSRSRNIYSTSLTNAQASGRTACKVCH</sequence>
<comment type="caution">
    <text evidence="4">The sequence shown here is derived from an EMBL/GenBank/DDBJ whole genome shotgun (WGS) entry which is preliminary data.</text>
</comment>
<evidence type="ECO:0000256" key="2">
    <source>
        <dbReference type="SAM" id="SignalP"/>
    </source>
</evidence>
<feature type="compositionally biased region" description="Gly residues" evidence="1">
    <location>
        <begin position="304"/>
        <end position="322"/>
    </location>
</feature>
<keyword evidence="5" id="KW-1185">Reference proteome</keyword>
<feature type="chain" id="PRO_5030713928" evidence="2">
    <location>
        <begin position="31"/>
        <end position="382"/>
    </location>
</feature>
<evidence type="ECO:0000313" key="5">
    <source>
        <dbReference type="Proteomes" id="UP000543642"/>
    </source>
</evidence>
<dbReference type="RefSeq" id="WP_183776831.1">
    <property type="nucleotide sequence ID" value="NZ_JACHFW010000048.1"/>
</dbReference>
<feature type="signal peptide" evidence="2">
    <location>
        <begin position="1"/>
        <end position="30"/>
    </location>
</feature>
<feature type="domain" description="DUF4214" evidence="3">
    <location>
        <begin position="209"/>
        <end position="274"/>
    </location>
</feature>
<dbReference type="Gene3D" id="1.10.3130.20">
    <property type="entry name" value="Phycobilisome linker domain"/>
    <property type="match status" value="2"/>
</dbReference>
<dbReference type="Proteomes" id="UP000543642">
    <property type="component" value="Unassembled WGS sequence"/>
</dbReference>
<dbReference type="EMBL" id="JACHFW010000048">
    <property type="protein sequence ID" value="MBB5266434.1"/>
    <property type="molecule type" value="Genomic_DNA"/>
</dbReference>
<dbReference type="Pfam" id="PF13946">
    <property type="entry name" value="DUF4214"/>
    <property type="match status" value="2"/>
</dbReference>
<evidence type="ECO:0000313" key="4">
    <source>
        <dbReference type="EMBL" id="MBB5266434.1"/>
    </source>
</evidence>
<name>A0A7W8HDR5_9FIRM</name>
<feature type="domain" description="DUF4214" evidence="3">
    <location>
        <begin position="81"/>
        <end position="147"/>
    </location>
</feature>
<dbReference type="InterPro" id="IPR025282">
    <property type="entry name" value="DUF4214"/>
</dbReference>
<dbReference type="InterPro" id="IPR038255">
    <property type="entry name" value="PBS_linker_sf"/>
</dbReference>
<gene>
    <name evidence="4" type="ORF">HNP82_003591</name>
</gene>
<evidence type="ECO:0000256" key="1">
    <source>
        <dbReference type="SAM" id="MobiDB-lite"/>
    </source>
</evidence>
<reference evidence="4 5" key="1">
    <citation type="submission" date="2020-08" db="EMBL/GenBank/DDBJ databases">
        <title>Genomic Encyclopedia of Type Strains, Phase IV (KMG-IV): sequencing the most valuable type-strain genomes for metagenomic binning, comparative biology and taxonomic classification.</title>
        <authorList>
            <person name="Goeker M."/>
        </authorList>
    </citation>
    <scope>NUCLEOTIDE SEQUENCE [LARGE SCALE GENOMIC DNA]</scope>
    <source>
        <strain evidence="4 5">DSM 106146</strain>
    </source>
</reference>